<proteinExistence type="predicted"/>
<dbReference type="InterPro" id="IPR025534">
    <property type="entry name" value="DUF4420"/>
</dbReference>
<evidence type="ECO:0000313" key="2">
    <source>
        <dbReference type="Proteomes" id="UP001595444"/>
    </source>
</evidence>
<dbReference type="Proteomes" id="UP001595444">
    <property type="component" value="Unassembled WGS sequence"/>
</dbReference>
<organism evidence="1 2">
    <name type="scientific">Kordiimonas pumila</name>
    <dbReference type="NCBI Taxonomy" id="2161677"/>
    <lineage>
        <taxon>Bacteria</taxon>
        <taxon>Pseudomonadati</taxon>
        <taxon>Pseudomonadota</taxon>
        <taxon>Alphaproteobacteria</taxon>
        <taxon>Kordiimonadales</taxon>
        <taxon>Kordiimonadaceae</taxon>
        <taxon>Kordiimonas</taxon>
    </lineage>
</organism>
<dbReference type="EMBL" id="JBHRSL010000001">
    <property type="protein sequence ID" value="MFC3050568.1"/>
    <property type="molecule type" value="Genomic_DNA"/>
</dbReference>
<sequence length="328" mass="37042">MMTDTLNWHEITCPNDDYTVRKVPQQCKLPVYIGKNHHGHCLFIIELEGDHSAFFNKKKASVHGITVDLRQYGKAQRFVLSLQRLIDKDIFESLCLSLINSICRISDSSVALANSIEHLNRWKAFLAGKKARKLSPEEIRGLFAELHFLGGLVENYGVCEDEAVESWEGPQGLHQDFVMGNTAIEVKSLSGKERGTVRISSEDQLEGLVDNVYLKIFRLATAEEVPSALSLNDKVRKIETLIKSPDALEAFTNKLALFGYVPVDEYDTPKFLVADENTYTVNSEFPKIVRSKLPVGVMKVRYELELHRIERFLTDNTIDLGGNNEPNS</sequence>
<name>A0ABV7D081_9PROT</name>
<keyword evidence="2" id="KW-1185">Reference proteome</keyword>
<protein>
    <submittedName>
        <fullName evidence="1">PD-(D/E)XK motif protein</fullName>
    </submittedName>
</protein>
<accession>A0ABV7D081</accession>
<reference evidence="2" key="1">
    <citation type="journal article" date="2019" name="Int. J. Syst. Evol. Microbiol.">
        <title>The Global Catalogue of Microorganisms (GCM) 10K type strain sequencing project: providing services to taxonomists for standard genome sequencing and annotation.</title>
        <authorList>
            <consortium name="The Broad Institute Genomics Platform"/>
            <consortium name="The Broad Institute Genome Sequencing Center for Infectious Disease"/>
            <person name="Wu L."/>
            <person name="Ma J."/>
        </authorList>
    </citation>
    <scope>NUCLEOTIDE SEQUENCE [LARGE SCALE GENOMIC DNA]</scope>
    <source>
        <strain evidence="2">KCTC 62164</strain>
    </source>
</reference>
<dbReference type="RefSeq" id="WP_194214943.1">
    <property type="nucleotide sequence ID" value="NZ_CP061205.1"/>
</dbReference>
<gene>
    <name evidence="1" type="ORF">ACFOKA_01475</name>
</gene>
<dbReference type="Pfam" id="PF14390">
    <property type="entry name" value="DUF4420"/>
    <property type="match status" value="1"/>
</dbReference>
<comment type="caution">
    <text evidence="1">The sequence shown here is derived from an EMBL/GenBank/DDBJ whole genome shotgun (WGS) entry which is preliminary data.</text>
</comment>
<evidence type="ECO:0000313" key="1">
    <source>
        <dbReference type="EMBL" id="MFC3050568.1"/>
    </source>
</evidence>